<dbReference type="OrthoDB" id="269227at2759"/>
<dbReference type="Proteomes" id="UP000663846">
    <property type="component" value="Unassembled WGS sequence"/>
</dbReference>
<dbReference type="Pfam" id="PF20153">
    <property type="entry name" value="DUF6535"/>
    <property type="match status" value="1"/>
</dbReference>
<gene>
    <name evidence="4" type="ORF">RDB_LOCUS174777</name>
</gene>
<feature type="transmembrane region" description="Helical" evidence="2">
    <location>
        <begin position="315"/>
        <end position="336"/>
    </location>
</feature>
<keyword evidence="2" id="KW-1133">Transmembrane helix</keyword>
<feature type="transmembrane region" description="Helical" evidence="2">
    <location>
        <begin position="225"/>
        <end position="248"/>
    </location>
</feature>
<keyword evidence="2" id="KW-0472">Membrane</keyword>
<feature type="domain" description="DUF6535" evidence="3">
    <location>
        <begin position="128"/>
        <end position="309"/>
    </location>
</feature>
<feature type="compositionally biased region" description="Polar residues" evidence="1">
    <location>
        <begin position="61"/>
        <end position="76"/>
    </location>
</feature>
<comment type="caution">
    <text evidence="4">The sequence shown here is derived from an EMBL/GenBank/DDBJ whole genome shotgun (WGS) entry which is preliminary data.</text>
</comment>
<evidence type="ECO:0000313" key="5">
    <source>
        <dbReference type="Proteomes" id="UP000663846"/>
    </source>
</evidence>
<name>A0A8H3C0R1_9AGAM</name>
<feature type="region of interest" description="Disordered" evidence="1">
    <location>
        <begin position="1"/>
        <end position="116"/>
    </location>
</feature>
<evidence type="ECO:0000259" key="3">
    <source>
        <dbReference type="Pfam" id="PF20153"/>
    </source>
</evidence>
<dbReference type="EMBL" id="CAJMWS010000979">
    <property type="protein sequence ID" value="CAE6470429.1"/>
    <property type="molecule type" value="Genomic_DNA"/>
</dbReference>
<evidence type="ECO:0000313" key="4">
    <source>
        <dbReference type="EMBL" id="CAE6470429.1"/>
    </source>
</evidence>
<evidence type="ECO:0000256" key="1">
    <source>
        <dbReference type="SAM" id="MobiDB-lite"/>
    </source>
</evidence>
<evidence type="ECO:0000256" key="2">
    <source>
        <dbReference type="SAM" id="Phobius"/>
    </source>
</evidence>
<feature type="transmembrane region" description="Helical" evidence="2">
    <location>
        <begin position="291"/>
        <end position="309"/>
    </location>
</feature>
<keyword evidence="2" id="KW-0812">Transmembrane</keyword>
<organism evidence="4 5">
    <name type="scientific">Rhizoctonia solani</name>
    <dbReference type="NCBI Taxonomy" id="456999"/>
    <lineage>
        <taxon>Eukaryota</taxon>
        <taxon>Fungi</taxon>
        <taxon>Dikarya</taxon>
        <taxon>Basidiomycota</taxon>
        <taxon>Agaricomycotina</taxon>
        <taxon>Agaricomycetes</taxon>
        <taxon>Cantharellales</taxon>
        <taxon>Ceratobasidiaceae</taxon>
        <taxon>Rhizoctonia</taxon>
    </lineage>
</organism>
<sequence length="826" mass="92987">MQTLLLKRPARRMRPAPSHSMEAHYPSADHSALPPTIEGPTSGGGNNENTGTIHAGIKEPPQNSISTNARSPNTPAEATHIQVDQPPMITTEDFKPPETQRQGGPTGDHSDINKMKSKVTASKSALIWDRYAKITEEEDKDRLDEWEGLIDVTLVFASLFSAISTGFVLESSKALAPDPNDVTVEAIRQLTRVVQMGLPPSLNSNNLQIEPSSQEYPFQPSTISVWINCLWFLSLGLSISVSLFSMLAKGWCYRCRSKHVGTQYERAISRQNSWDAVEQWKMGLFIVQLPTLMHVAVMLFFVGLIFHLVQIHQVTMIITSTLIAVTVLIYWGLTLLQGFIPEFPMGTPFTLLLQAGSRYGLKYLRDGWGHLPKFVPPAFTATCQVIKQLSAITRTMSSFSSLRHPSGTSQAAGMLTEWIVYGRREPAHKLKAYSPQDSDDVDSRSAFRALSWLLHNSTDKEVIHAVLEHVSSFPEVILDSRASGEQLVGAAMKVFEHIQRMQHDTIEWHEVNSPKFTSGFDNFIHLAARPWFHPSPFDAGFMQFLCMVLPNKLHRDADFMSTHQFNNSLKAASEQKFPSPGFLLWLERLAVKMALDFIPQHSLTMCKKLCDLIVTDSTARLDDESYLALWWIFLNCAIDCGKHTTSFWPLGTLNHDDNTMEVSQDQGARTANMDSALTLTYFRHAETRKEKSTWLTIMGISAILHAFTQDPFCDHDAGPTKPKNEEYFGKLIEVLERVLEENEESKYLSNLPVYSHSQTELLLYEVNAVHYAQDVIDCAVKHDSYQNLRHSYGGRLQELQVKSQQKFQQCTTSSDGQVQIRLSSPQ</sequence>
<accession>A0A8H3C0R1</accession>
<dbReference type="AlphaFoldDB" id="A0A8H3C0R1"/>
<reference evidence="4" key="1">
    <citation type="submission" date="2021-01" db="EMBL/GenBank/DDBJ databases">
        <authorList>
            <person name="Kaushik A."/>
        </authorList>
    </citation>
    <scope>NUCLEOTIDE SEQUENCE</scope>
    <source>
        <strain evidence="4">AG1-1C</strain>
    </source>
</reference>
<protein>
    <recommendedName>
        <fullName evidence="3">DUF6535 domain-containing protein</fullName>
    </recommendedName>
</protein>
<dbReference type="InterPro" id="IPR045338">
    <property type="entry name" value="DUF6535"/>
</dbReference>
<proteinExistence type="predicted"/>